<evidence type="ECO:0000256" key="2">
    <source>
        <dbReference type="ARBA" id="ARBA00007363"/>
    </source>
</evidence>
<evidence type="ECO:0000256" key="7">
    <source>
        <dbReference type="SAM" id="Phobius"/>
    </source>
</evidence>
<keyword evidence="5 7" id="KW-0472">Membrane</keyword>
<keyword evidence="4 7" id="KW-1133">Transmembrane helix</keyword>
<comment type="caution">
    <text evidence="8">The sequence shown here is derived from an EMBL/GenBank/DDBJ whole genome shotgun (WGS) entry which is preliminary data.</text>
</comment>
<evidence type="ECO:0000256" key="5">
    <source>
        <dbReference type="ARBA" id="ARBA00023136"/>
    </source>
</evidence>
<organism evidence="8 9">
    <name type="scientific">Ridgeia piscesae</name>
    <name type="common">Tubeworm</name>
    <dbReference type="NCBI Taxonomy" id="27915"/>
    <lineage>
        <taxon>Eukaryota</taxon>
        <taxon>Metazoa</taxon>
        <taxon>Spiralia</taxon>
        <taxon>Lophotrochozoa</taxon>
        <taxon>Annelida</taxon>
        <taxon>Polychaeta</taxon>
        <taxon>Sedentaria</taxon>
        <taxon>Canalipalpata</taxon>
        <taxon>Sabellida</taxon>
        <taxon>Siboglinidae</taxon>
        <taxon>Ridgeia</taxon>
    </lineage>
</organism>
<name>A0AAD9UE28_RIDPI</name>
<reference evidence="8" key="1">
    <citation type="journal article" date="2023" name="Mol. Biol. Evol.">
        <title>Third-Generation Sequencing Reveals the Adaptive Role of the Epigenome in Three Deep-Sea Polychaetes.</title>
        <authorList>
            <person name="Perez M."/>
            <person name="Aroh O."/>
            <person name="Sun Y."/>
            <person name="Lan Y."/>
            <person name="Juniper S.K."/>
            <person name="Young C.R."/>
            <person name="Angers B."/>
            <person name="Qian P.Y."/>
        </authorList>
    </citation>
    <scope>NUCLEOTIDE SEQUENCE</scope>
    <source>
        <strain evidence="8">R07B-5</strain>
    </source>
</reference>
<dbReference type="InterPro" id="IPR009432">
    <property type="entry name" value="DUF1075"/>
</dbReference>
<feature type="transmembrane region" description="Helical" evidence="7">
    <location>
        <begin position="75"/>
        <end position="96"/>
    </location>
</feature>
<evidence type="ECO:0000313" key="9">
    <source>
        <dbReference type="Proteomes" id="UP001209878"/>
    </source>
</evidence>
<accession>A0AAD9UE28</accession>
<comment type="similarity">
    <text evidence="2">Belongs to the UPF0389 family.</text>
</comment>
<evidence type="ECO:0000313" key="8">
    <source>
        <dbReference type="EMBL" id="KAK2186032.1"/>
    </source>
</evidence>
<dbReference type="EMBL" id="JAODUO010000215">
    <property type="protein sequence ID" value="KAK2186032.1"/>
    <property type="molecule type" value="Genomic_DNA"/>
</dbReference>
<evidence type="ECO:0000256" key="4">
    <source>
        <dbReference type="ARBA" id="ARBA00022989"/>
    </source>
</evidence>
<dbReference type="AlphaFoldDB" id="A0AAD9UE28"/>
<evidence type="ECO:0000256" key="6">
    <source>
        <dbReference type="SAM" id="MobiDB-lite"/>
    </source>
</evidence>
<dbReference type="GO" id="GO:0016020">
    <property type="term" value="C:membrane"/>
    <property type="evidence" value="ECO:0007669"/>
    <property type="project" value="UniProtKB-SubCell"/>
</dbReference>
<sequence length="125" mass="14411">MLTVSRGAVSAECRRRTLATTTQLASRESEMHKIATHNRPTGLDRKLLVLTRVFKTEDDIPDTLPITQINRARDIVRITVSCLIMVLFVIAVPFYMASGRRTRDRGETEWRRSKESGWRSYERTS</sequence>
<keyword evidence="9" id="KW-1185">Reference proteome</keyword>
<dbReference type="PANTHER" id="PTHR13674">
    <property type="entry name" value="GROWTH AND TRANSFORMATION-DEPENDENT PROTEIN"/>
    <property type="match status" value="1"/>
</dbReference>
<comment type="subcellular location">
    <subcellularLocation>
        <location evidence="1">Membrane</location>
        <topology evidence="1">Single-pass membrane protein</topology>
    </subcellularLocation>
</comment>
<dbReference type="Proteomes" id="UP001209878">
    <property type="component" value="Unassembled WGS sequence"/>
</dbReference>
<gene>
    <name evidence="8" type="ORF">NP493_216g03004</name>
</gene>
<feature type="compositionally biased region" description="Basic and acidic residues" evidence="6">
    <location>
        <begin position="104"/>
        <end position="125"/>
    </location>
</feature>
<dbReference type="Pfam" id="PF06388">
    <property type="entry name" value="DUF1075"/>
    <property type="match status" value="1"/>
</dbReference>
<feature type="region of interest" description="Disordered" evidence="6">
    <location>
        <begin position="100"/>
        <end position="125"/>
    </location>
</feature>
<dbReference type="PANTHER" id="PTHR13674:SF5">
    <property type="entry name" value="UPF0389 PROTEIN CG9231"/>
    <property type="match status" value="1"/>
</dbReference>
<evidence type="ECO:0000256" key="3">
    <source>
        <dbReference type="ARBA" id="ARBA00022692"/>
    </source>
</evidence>
<proteinExistence type="inferred from homology"/>
<protein>
    <submittedName>
        <fullName evidence="8">Uncharacterized protein</fullName>
    </submittedName>
</protein>
<evidence type="ECO:0000256" key="1">
    <source>
        <dbReference type="ARBA" id="ARBA00004167"/>
    </source>
</evidence>
<keyword evidence="3 7" id="KW-0812">Transmembrane</keyword>